<feature type="domain" description="SIS" evidence="5">
    <location>
        <begin position="119"/>
        <end position="255"/>
    </location>
</feature>
<evidence type="ECO:0000256" key="2">
    <source>
        <dbReference type="ARBA" id="ARBA00023125"/>
    </source>
</evidence>
<feature type="domain" description="HTH rpiR-type" evidence="4">
    <location>
        <begin position="5"/>
        <end position="81"/>
    </location>
</feature>
<dbReference type="PANTHER" id="PTHR30514">
    <property type="entry name" value="GLUCOKINASE"/>
    <property type="match status" value="1"/>
</dbReference>
<evidence type="ECO:0000259" key="5">
    <source>
        <dbReference type="PROSITE" id="PS51464"/>
    </source>
</evidence>
<proteinExistence type="predicted"/>
<dbReference type="InterPro" id="IPR036388">
    <property type="entry name" value="WH-like_DNA-bd_sf"/>
</dbReference>
<reference evidence="7" key="1">
    <citation type="journal article" date="2019" name="Int. J. Syst. Evol. Microbiol.">
        <title>The Global Catalogue of Microorganisms (GCM) 10K type strain sequencing project: providing services to taxonomists for standard genome sequencing and annotation.</title>
        <authorList>
            <consortium name="The Broad Institute Genomics Platform"/>
            <consortium name="The Broad Institute Genome Sequencing Center for Infectious Disease"/>
            <person name="Wu L."/>
            <person name="Ma J."/>
        </authorList>
    </citation>
    <scope>NUCLEOTIDE SEQUENCE [LARGE SCALE GENOMIC DNA]</scope>
    <source>
        <strain evidence="7">CCUG 67170</strain>
    </source>
</reference>
<dbReference type="Pfam" id="PF01380">
    <property type="entry name" value="SIS"/>
    <property type="match status" value="1"/>
</dbReference>
<comment type="caution">
    <text evidence="6">The sequence shown here is derived from an EMBL/GenBank/DDBJ whole genome shotgun (WGS) entry which is preliminary data.</text>
</comment>
<dbReference type="CDD" id="cd05013">
    <property type="entry name" value="SIS_RpiR"/>
    <property type="match status" value="1"/>
</dbReference>
<dbReference type="SUPFAM" id="SSF53697">
    <property type="entry name" value="SIS domain"/>
    <property type="match status" value="1"/>
</dbReference>
<dbReference type="Proteomes" id="UP001595807">
    <property type="component" value="Unassembled WGS sequence"/>
</dbReference>
<evidence type="ECO:0000313" key="6">
    <source>
        <dbReference type="EMBL" id="MFC3928694.1"/>
    </source>
</evidence>
<accession>A0ABV8CX31</accession>
<evidence type="ECO:0000256" key="1">
    <source>
        <dbReference type="ARBA" id="ARBA00023015"/>
    </source>
</evidence>
<dbReference type="InterPro" id="IPR035472">
    <property type="entry name" value="RpiR-like_SIS"/>
</dbReference>
<evidence type="ECO:0000259" key="4">
    <source>
        <dbReference type="PROSITE" id="PS51071"/>
    </source>
</evidence>
<dbReference type="InterPro" id="IPR001347">
    <property type="entry name" value="SIS_dom"/>
</dbReference>
<dbReference type="RefSeq" id="WP_380427488.1">
    <property type="nucleotide sequence ID" value="NZ_JBHRZV010000051.1"/>
</dbReference>
<dbReference type="InterPro" id="IPR047640">
    <property type="entry name" value="RpiR-like"/>
</dbReference>
<gene>
    <name evidence="6" type="ORF">ACFORF_09000</name>
</gene>
<evidence type="ECO:0000256" key="3">
    <source>
        <dbReference type="ARBA" id="ARBA00023163"/>
    </source>
</evidence>
<protein>
    <submittedName>
        <fullName evidence="6">MurR/RpiR family transcriptional regulator</fullName>
    </submittedName>
</protein>
<organism evidence="6 7">
    <name type="scientific">Streptococcus caprae</name>
    <dbReference type="NCBI Taxonomy" id="1640501"/>
    <lineage>
        <taxon>Bacteria</taxon>
        <taxon>Bacillati</taxon>
        <taxon>Bacillota</taxon>
        <taxon>Bacilli</taxon>
        <taxon>Lactobacillales</taxon>
        <taxon>Streptococcaceae</taxon>
        <taxon>Streptococcus</taxon>
    </lineage>
</organism>
<dbReference type="InterPro" id="IPR009057">
    <property type="entry name" value="Homeodomain-like_sf"/>
</dbReference>
<dbReference type="PANTHER" id="PTHR30514:SF21">
    <property type="entry name" value="RPIR-FAMILY TRANSCRIPTIONAL REGULATOR"/>
    <property type="match status" value="1"/>
</dbReference>
<keyword evidence="2" id="KW-0238">DNA-binding</keyword>
<dbReference type="Gene3D" id="1.10.10.10">
    <property type="entry name" value="Winged helix-like DNA-binding domain superfamily/Winged helix DNA-binding domain"/>
    <property type="match status" value="1"/>
</dbReference>
<dbReference type="InterPro" id="IPR046348">
    <property type="entry name" value="SIS_dom_sf"/>
</dbReference>
<evidence type="ECO:0000313" key="7">
    <source>
        <dbReference type="Proteomes" id="UP001595807"/>
    </source>
</evidence>
<dbReference type="SUPFAM" id="SSF46689">
    <property type="entry name" value="Homeodomain-like"/>
    <property type="match status" value="1"/>
</dbReference>
<keyword evidence="1" id="KW-0805">Transcription regulation</keyword>
<dbReference type="Gene3D" id="3.40.50.10490">
    <property type="entry name" value="Glucose-6-phosphate isomerase like protein, domain 1"/>
    <property type="match status" value="1"/>
</dbReference>
<dbReference type="EMBL" id="JBHRZV010000051">
    <property type="protein sequence ID" value="MFC3928694.1"/>
    <property type="molecule type" value="Genomic_DNA"/>
</dbReference>
<keyword evidence="7" id="KW-1185">Reference proteome</keyword>
<dbReference type="PROSITE" id="PS51464">
    <property type="entry name" value="SIS"/>
    <property type="match status" value="1"/>
</dbReference>
<dbReference type="Pfam" id="PF01418">
    <property type="entry name" value="HTH_6"/>
    <property type="match status" value="1"/>
</dbReference>
<dbReference type="PROSITE" id="PS51071">
    <property type="entry name" value="HTH_RPIR"/>
    <property type="match status" value="1"/>
</dbReference>
<sequence>MTQELSILATIKQHLSDMTDLEREIAEYFLTQDLSEKALASQQIAQELHISQAALTRFAKKCGYTGYREFVFDYHNCIRQQEAPTSTINYGVTKRVLSDYAELHQQTLRQLDEAQLQRIAQMLEEADRAYFYGVGSSGLVAREMKSRLMRLGVVCEAMTERDSFAWTSSILDSSCLVFGITLSGETEDIISSLQIAQKKGAKTVLLSTKTFSEFTESITIASSRDLNYGNRISPQYPFLIILDILYAYFYEIDQPRKAEIFKNSWNR</sequence>
<name>A0ABV8CX31_9STRE</name>
<dbReference type="InterPro" id="IPR000281">
    <property type="entry name" value="HTH_RpiR"/>
</dbReference>
<keyword evidence="3" id="KW-0804">Transcription</keyword>